<dbReference type="KEGG" id="meso:BSQ44_07580"/>
<dbReference type="OrthoDB" id="9815163at2"/>
<dbReference type="PANTHER" id="PTHR34310:SF9">
    <property type="entry name" value="BLR5716 PROTEIN"/>
    <property type="match status" value="1"/>
</dbReference>
<keyword evidence="3" id="KW-1185">Reference proteome</keyword>
<dbReference type="EMBL" id="CP018171">
    <property type="protein sequence ID" value="APH71251.1"/>
    <property type="molecule type" value="Genomic_DNA"/>
</dbReference>
<gene>
    <name evidence="2" type="ORF">BSQ44_07580</name>
</gene>
<dbReference type="RefSeq" id="WP_072602694.1">
    <property type="nucleotide sequence ID" value="NZ_CP018171.1"/>
</dbReference>
<evidence type="ECO:0000259" key="1">
    <source>
        <dbReference type="Pfam" id="PF04248"/>
    </source>
</evidence>
<proteinExistence type="predicted"/>
<dbReference type="InterPro" id="IPR038694">
    <property type="entry name" value="DUF427_sf"/>
</dbReference>
<protein>
    <recommendedName>
        <fullName evidence="1">DUF427 domain-containing protein</fullName>
    </recommendedName>
</protein>
<feature type="domain" description="DUF427" evidence="1">
    <location>
        <begin position="25"/>
        <end position="117"/>
    </location>
</feature>
<accession>A0A1L3SPG7</accession>
<dbReference type="PANTHER" id="PTHR34310">
    <property type="entry name" value="DUF427 DOMAIN PROTEIN (AFU_ORTHOLOGUE AFUA_3G02220)"/>
    <property type="match status" value="1"/>
</dbReference>
<sequence length="124" mass="13702">MANPSPGFAKNPGKVITVEPHPGTVTVTAGGVTIARSDHAQVLTEAPYPPVLYVPFADVDFLQLEKTLRTSHCPWKGDATYWRVRPAGDRGEDAMWAYENPYDEMAAIRDHAAFYPDRVTIETT</sequence>
<dbReference type="STRING" id="1670800.BSQ44_07580"/>
<organism evidence="2 3">
    <name type="scientific">Aquibium oceanicum</name>
    <dbReference type="NCBI Taxonomy" id="1670800"/>
    <lineage>
        <taxon>Bacteria</taxon>
        <taxon>Pseudomonadati</taxon>
        <taxon>Pseudomonadota</taxon>
        <taxon>Alphaproteobacteria</taxon>
        <taxon>Hyphomicrobiales</taxon>
        <taxon>Phyllobacteriaceae</taxon>
        <taxon>Aquibium</taxon>
    </lineage>
</organism>
<dbReference type="Pfam" id="PF04248">
    <property type="entry name" value="NTP_transf_9"/>
    <property type="match status" value="1"/>
</dbReference>
<dbReference type="InterPro" id="IPR007361">
    <property type="entry name" value="DUF427"/>
</dbReference>
<dbReference type="Gene3D" id="2.170.150.40">
    <property type="entry name" value="Domain of unknown function (DUF427)"/>
    <property type="match status" value="1"/>
</dbReference>
<evidence type="ECO:0000313" key="2">
    <source>
        <dbReference type="EMBL" id="APH71251.1"/>
    </source>
</evidence>
<name>A0A1L3SPG7_9HYPH</name>
<dbReference type="AlphaFoldDB" id="A0A1L3SPG7"/>
<evidence type="ECO:0000313" key="3">
    <source>
        <dbReference type="Proteomes" id="UP000182840"/>
    </source>
</evidence>
<dbReference type="Proteomes" id="UP000182840">
    <property type="component" value="Chromosome"/>
</dbReference>
<reference evidence="3" key="1">
    <citation type="submission" date="2016-11" db="EMBL/GenBank/DDBJ databases">
        <title>Mesorhizobium oceanicum sp. nov., isolated from deep seawater in South China Sea.</title>
        <authorList>
            <person name="Fu G.-Y."/>
        </authorList>
    </citation>
    <scope>NUCLEOTIDE SEQUENCE [LARGE SCALE GENOMIC DNA]</scope>
    <source>
        <strain evidence="3">B7</strain>
    </source>
</reference>